<evidence type="ECO:0000256" key="2">
    <source>
        <dbReference type="ARBA" id="ARBA00022527"/>
    </source>
</evidence>
<keyword evidence="2 11" id="KW-0723">Serine/threonine-protein kinase</keyword>
<dbReference type="InterPro" id="IPR016024">
    <property type="entry name" value="ARM-type_fold"/>
</dbReference>
<dbReference type="SMART" id="SM01345">
    <property type="entry name" value="Rapamycin_bind"/>
    <property type="match status" value="1"/>
</dbReference>
<dbReference type="Pfam" id="PF02260">
    <property type="entry name" value="FATC"/>
    <property type="match status" value="1"/>
</dbReference>
<dbReference type="GeneID" id="36516403"/>
<evidence type="ECO:0000256" key="9">
    <source>
        <dbReference type="ARBA" id="ARBA00047899"/>
    </source>
</evidence>
<gene>
    <name evidence="16" type="ORF">B9G98_02655</name>
</gene>
<dbReference type="Pfam" id="PF00454">
    <property type="entry name" value="PI3_PI4_kinase"/>
    <property type="match status" value="1"/>
</dbReference>
<dbReference type="SMART" id="SM01343">
    <property type="entry name" value="FATC"/>
    <property type="match status" value="1"/>
</dbReference>
<dbReference type="SUPFAM" id="SSF48371">
    <property type="entry name" value="ARM repeat"/>
    <property type="match status" value="2"/>
</dbReference>
<feature type="domain" description="FATC" evidence="15">
    <location>
        <begin position="2385"/>
        <end position="2417"/>
    </location>
</feature>
<dbReference type="FunFam" id="1.10.1070.11:FF:000029">
    <property type="entry name" value="Serine/threonine-protein kinase TOR"/>
    <property type="match status" value="1"/>
</dbReference>
<dbReference type="InterPro" id="IPR018936">
    <property type="entry name" value="PI3/4_kinase_CS"/>
</dbReference>
<dbReference type="Gene3D" id="1.25.10.10">
    <property type="entry name" value="Leucine-rich Repeat Variant"/>
    <property type="match status" value="4"/>
</dbReference>
<evidence type="ECO:0000256" key="10">
    <source>
        <dbReference type="ARBA" id="ARBA00048679"/>
    </source>
</evidence>
<dbReference type="PROSITE" id="PS51190">
    <property type="entry name" value="FATC"/>
    <property type="match status" value="1"/>
</dbReference>
<dbReference type="InterPro" id="IPR026683">
    <property type="entry name" value="TOR_cat"/>
</dbReference>
<dbReference type="InterPro" id="IPR003152">
    <property type="entry name" value="FATC_dom"/>
</dbReference>
<dbReference type="GO" id="GO:0016242">
    <property type="term" value="P:negative regulation of macroautophagy"/>
    <property type="evidence" value="ECO:0007669"/>
    <property type="project" value="TreeGrafter"/>
</dbReference>
<dbReference type="Gene3D" id="1.25.40.10">
    <property type="entry name" value="Tetratricopeptide repeat domain"/>
    <property type="match status" value="1"/>
</dbReference>
<sequence length="2417" mass="272352">MVWKVLPIAPPWLLSMSENQKVDDKRAVHSSTLTSMSSESMALAAIFAALRSPERAKKALAARELYDTVMAFSRESPQNSVRLNQEINKQVYDLIHSSEPSNRLGGVIAVDRLTNVDTPGVEGNYQSTRYATYLRTAIQTPDYEVMKAAAAAIGKMTQTGTLGGDIVEAEVNRCIEWLSTDRQEVRRQAAALEIRAIAKASPALMFGFISSVVEALWSGIRDPKIAIRQDSVDALGVCLDIVLERDQAIKDNLYSAVFNEAAGGLKSNITEHIHGALLVYRELLLHTGSFMQSKFNQTLEATLKLKDNKDLVIRRTVIEILPDFASFNPAEFTKSYLNETMSLFMSQLSSKSSSDKSLAFVSTGKLSLAVSTSMAPYLGRILEYLREALGAKARIRRELEGAVFKCLGMFAQAFGQAFTKFVDRSFLDLMFNCGLTRPLYECLQSLYAYIPALREEISDLLLDIISHALSGYSYKIPGSPNYSMRVSESLAREYRESMLARIGGDMTDTETLTNLILILSEFDFKDRMLATFCKDCVIKHTSNPDSRVRKAAAITCCRIFIKEPISTQVSVNALETVHVVLEKLLTVGVTDTSSDIRLEVLQAMGPKLDPHLAQPEHIKLLFMAMNDELFAIRQVAVSILGRLSKINPAYVIPTLRKTMIELLTNMEYSSNTRYKEESAKLLSTLMTSSKTLISPYVDPILKVLLPAAKNATVSTVTSSIMDAVGELSPVAGKQMLNYVDQIMPVVVDMLQDQASVVKRDTALRTLGKLASNSEYVIEPYYQYPNLLGTLIKILISDGNHVIQRNTVRLIGILGALDPYKYREVEHEADTNSEGEENNVSIDVKLVLKGTSPSNEDYNPTVAMLSLMTLLKDPASAPQHKNIIQAVVNLFSSLGMKSMLFLDKVIPGLLSSLHGNSGDTIEFVFWQLAKIIAVVKQHIRSYVDEIFVAINEYFSVPSLQQPLLVVIESLAVALDGEFKTFMPRLLPLLIGILQADDGTKSKIQVLNSLRTFGANFEEYIHLIIPNVVSLFYFSPQDLRVAALSCVSDLAQCLDLSEMASRIIHPLLRVMNSTNDNKIREVCMETLCNVCYQLGPSYAVFAESVYPTIQRIRGQVDVSTYDKLVHRILRNEPLASHFNPYRKPLDTHLDSTPASEQGKAAFNLNLIQAAWDATGRSTREDWTEWFRRLSVEFLKGSPSPALKACSNIATISTSLARDLFNPSFYTVWANLSENYKEDLIGNIQNAMASSNIPPEILQTLLTLAEFMERDDQPLPLTPRVLASYAQKCHAYAKALHYKELDFINDPSASTIESLISINNQLQQSDAAIGILKHAQNNHSLQLKETWYEKLGRWEDALAAYRAREKLEPDSMDVVMGKMRCLHALGEWDQLSKIAKDRWANSTRESRRAIAPLAAAAAWGLGSWEEMDTYINVMKPESPDRSFFNSILCLHRNNFEETAKQIQRARDQIITELTALVSESYNRAYGVVVRAQMLAELEEIMQYKMLPENAEEDRATIKRTWEKRLIGIQHNVDIWQRVLNVRTLLMPPKQNMEMWVKFANLCRKSNRIGLAEKSLNLLLDVDNESSRAPPQVVYAQLKFMWATGNQKEALKYLIDFTARMSHDLNLSNDDLISQPLPSELPGTTPEILSYTKLLARCFLKQGEWQVALNTDWKESADDKASILGSYLLATHFDRGWYKAWHNWALANFEVVSLYEHSVQKALDAANNENGNSTDADEDDEMEDTELGGGAGPTALVPGAAVVGAEGESHCVQAHVVPAIKGFFHSITLAHKSALQDTLRLLTLWFKYGGLTEPARAISEGFGMVNLEVWLEVTPQLISRIHQTDDTVRKALHGLLAELGKKHPQALVHPLQVSIKSDDPASREAAEHILDQVRSHSLHSSIIVEQADMVAHELIRVAVLWHEQWHEGLEDASRYFFVEHNIPKMFATLEPLHTTLEKGPTTLREMSFQTAFGRDLHDAYEWTQNFKRTNDMALLNQAWDIYYSVFRRISRQLPQLTSLDLQYVSPALQNAKNLDLAVPRTYEPDKPEITIVSFDPTFAVISSKQRPRRFTVRGSDGKDYQYVLKGHEDIRQDSLVMQLFGLVNTLLADNAECFKRHLSIHQYPAIPLSPKAGLLGWVPHSDTLHYLIREYRDGKSLLNIEHRIMIQMAPDYENLTHLQKIEVFTYALDNTKGQDLYRILWLKSRSSEAWLDRRTNYTRSLAVMSMVGYILGLGDRHPLNLMLDRISGRIVHIDFGDCFEAAILREKFPEKVPFRLTRMLTFAMEVSGVEGSYRITCEHVMALLRDNSESLMAILEAFSNDPLINWGFDLPNKKDEDERPGEEKASQVVADDGLTEDQKREAEIRNARAQLVLRRIRDKFTGNDFKRHRDLNVPDQVDLLIHEATNIENLCQHFIGWCSFW</sequence>
<dbReference type="CDD" id="cd05169">
    <property type="entry name" value="PIKKc_TOR"/>
    <property type="match status" value="1"/>
</dbReference>
<dbReference type="GO" id="GO:0005886">
    <property type="term" value="C:plasma membrane"/>
    <property type="evidence" value="ECO:0007669"/>
    <property type="project" value="UniProtKB-ARBA"/>
</dbReference>
<dbReference type="SUPFAM" id="SSF56112">
    <property type="entry name" value="Protein kinase-like (PK-like)"/>
    <property type="match status" value="1"/>
</dbReference>
<keyword evidence="6 11" id="KW-0418">Kinase</keyword>
<protein>
    <recommendedName>
        <fullName evidence="11">Serine/threonine-protein kinase TOR</fullName>
        <ecNumber evidence="11">2.7.11.1</ecNumber>
    </recommendedName>
</protein>
<dbReference type="FunFam" id="1.25.10.10:FF:000371">
    <property type="entry name" value="Serine/threonine-protein kinase TOR"/>
    <property type="match status" value="1"/>
</dbReference>
<evidence type="ECO:0000259" key="15">
    <source>
        <dbReference type="PROSITE" id="PS51190"/>
    </source>
</evidence>
<dbReference type="RefSeq" id="XP_024664980.1">
    <property type="nucleotide sequence ID" value="XM_024809212.1"/>
</dbReference>
<dbReference type="Proteomes" id="UP000238350">
    <property type="component" value="Unassembled WGS sequence"/>
</dbReference>
<feature type="domain" description="FAT" evidence="14">
    <location>
        <begin position="1278"/>
        <end position="1873"/>
    </location>
</feature>
<dbReference type="GO" id="GO:0004674">
    <property type="term" value="F:protein serine/threonine kinase activity"/>
    <property type="evidence" value="ECO:0007669"/>
    <property type="project" value="UniProtKB-KW"/>
</dbReference>
<dbReference type="EMBL" id="NDIQ01000021">
    <property type="protein sequence ID" value="PRT55035.1"/>
    <property type="molecule type" value="Genomic_DNA"/>
</dbReference>
<dbReference type="Gene3D" id="1.20.120.150">
    <property type="entry name" value="FKBP12-rapamycin binding domain"/>
    <property type="match status" value="1"/>
</dbReference>
<reference evidence="16 17" key="1">
    <citation type="submission" date="2017-04" db="EMBL/GenBank/DDBJ databases">
        <title>Genome sequencing of [Candida] sorbophila.</title>
        <authorList>
            <person name="Ahn J.O."/>
        </authorList>
    </citation>
    <scope>NUCLEOTIDE SEQUENCE [LARGE SCALE GENOMIC DNA]</scope>
    <source>
        <strain evidence="16 17">DS02</strain>
    </source>
</reference>
<dbReference type="InterPro" id="IPR000403">
    <property type="entry name" value="PI3/4_kinase_cat_dom"/>
</dbReference>
<dbReference type="Pfam" id="PF08771">
    <property type="entry name" value="FRB_dom"/>
    <property type="match status" value="1"/>
</dbReference>
<dbReference type="FunFam" id="1.20.120.150:FF:000001">
    <property type="entry name" value="Serine/threonine-protein kinase TOR"/>
    <property type="match status" value="1"/>
</dbReference>
<comment type="catalytic activity">
    <reaction evidence="10">
        <text>L-seryl-[protein] + ATP = O-phospho-L-seryl-[protein] + ADP + H(+)</text>
        <dbReference type="Rhea" id="RHEA:17989"/>
        <dbReference type="Rhea" id="RHEA-COMP:9863"/>
        <dbReference type="Rhea" id="RHEA-COMP:11604"/>
        <dbReference type="ChEBI" id="CHEBI:15378"/>
        <dbReference type="ChEBI" id="CHEBI:29999"/>
        <dbReference type="ChEBI" id="CHEBI:30616"/>
        <dbReference type="ChEBI" id="CHEBI:83421"/>
        <dbReference type="ChEBI" id="CHEBI:456216"/>
        <dbReference type="EC" id="2.7.11.1"/>
    </reaction>
</comment>
<dbReference type="PROSITE" id="PS51189">
    <property type="entry name" value="FAT"/>
    <property type="match status" value="1"/>
</dbReference>
<dbReference type="Gene3D" id="1.10.1070.11">
    <property type="entry name" value="Phosphatidylinositol 3-/4-kinase, catalytic domain"/>
    <property type="match status" value="1"/>
</dbReference>
<organism evidence="16 17">
    <name type="scientific">Wickerhamiella sorbophila</name>
    <dbReference type="NCBI Taxonomy" id="45607"/>
    <lineage>
        <taxon>Eukaryota</taxon>
        <taxon>Fungi</taxon>
        <taxon>Dikarya</taxon>
        <taxon>Ascomycota</taxon>
        <taxon>Saccharomycotina</taxon>
        <taxon>Dipodascomycetes</taxon>
        <taxon>Dipodascales</taxon>
        <taxon>Trichomonascaceae</taxon>
        <taxon>Wickerhamiella</taxon>
    </lineage>
</organism>
<evidence type="ECO:0000313" key="16">
    <source>
        <dbReference type="EMBL" id="PRT55035.1"/>
    </source>
</evidence>
<evidence type="ECO:0000259" key="13">
    <source>
        <dbReference type="PROSITE" id="PS50290"/>
    </source>
</evidence>
<name>A0A2T0FJ79_9ASCO</name>
<dbReference type="InterPro" id="IPR050517">
    <property type="entry name" value="DDR_Repair_Kinase"/>
</dbReference>
<dbReference type="Pfam" id="PF02259">
    <property type="entry name" value="FAT"/>
    <property type="match status" value="1"/>
</dbReference>
<dbReference type="InterPro" id="IPR036738">
    <property type="entry name" value="FRB_sf"/>
</dbReference>
<dbReference type="InterPro" id="IPR024585">
    <property type="entry name" value="mTOR_dom"/>
</dbReference>
<evidence type="ECO:0000256" key="7">
    <source>
        <dbReference type="ARBA" id="ARBA00022840"/>
    </source>
</evidence>
<evidence type="ECO:0000313" key="17">
    <source>
        <dbReference type="Proteomes" id="UP000238350"/>
    </source>
</evidence>
<comment type="caution">
    <text evidence="16">The sequence shown here is derived from an EMBL/GenBank/DDBJ whole genome shotgun (WGS) entry which is preliminary data.</text>
</comment>
<evidence type="ECO:0000256" key="5">
    <source>
        <dbReference type="ARBA" id="ARBA00022741"/>
    </source>
</evidence>
<dbReference type="Pfam" id="PF23593">
    <property type="entry name" value="HEAT_ATR"/>
    <property type="match status" value="1"/>
</dbReference>
<keyword evidence="17" id="KW-1185">Reference proteome</keyword>
<dbReference type="SUPFAM" id="SSF47212">
    <property type="entry name" value="FKBP12-rapamycin-binding domain of FKBP-rapamycin-associated protein (FRAP)"/>
    <property type="match status" value="1"/>
</dbReference>
<keyword evidence="7 11" id="KW-0067">ATP-binding</keyword>
<dbReference type="GO" id="GO:0051252">
    <property type="term" value="P:regulation of RNA metabolic process"/>
    <property type="evidence" value="ECO:0007669"/>
    <property type="project" value="UniProtKB-ARBA"/>
</dbReference>
<dbReference type="PANTHER" id="PTHR11139">
    <property type="entry name" value="ATAXIA TELANGIECTASIA MUTATED ATM -RELATED"/>
    <property type="match status" value="1"/>
</dbReference>
<comment type="similarity">
    <text evidence="1 11">Belongs to the PI3/PI4-kinase family.</text>
</comment>
<dbReference type="GO" id="GO:0005524">
    <property type="term" value="F:ATP binding"/>
    <property type="evidence" value="ECO:0007669"/>
    <property type="project" value="UniProtKB-KW"/>
</dbReference>
<dbReference type="GO" id="GO:0031931">
    <property type="term" value="C:TORC1 complex"/>
    <property type="evidence" value="ECO:0007669"/>
    <property type="project" value="TreeGrafter"/>
</dbReference>
<feature type="region of interest" description="Disordered" evidence="12">
    <location>
        <begin position="1721"/>
        <end position="1743"/>
    </location>
</feature>
<proteinExistence type="inferred from homology"/>
<evidence type="ECO:0000256" key="6">
    <source>
        <dbReference type="ARBA" id="ARBA00022777"/>
    </source>
</evidence>
<dbReference type="InterPro" id="IPR014009">
    <property type="entry name" value="PIK_FAT"/>
</dbReference>
<dbReference type="InterPro" id="IPR057564">
    <property type="entry name" value="HEAT_ATR"/>
</dbReference>
<dbReference type="GO" id="GO:0031932">
    <property type="term" value="C:TORC2 complex"/>
    <property type="evidence" value="ECO:0007669"/>
    <property type="project" value="TreeGrafter"/>
</dbReference>
<dbReference type="InterPro" id="IPR011990">
    <property type="entry name" value="TPR-like_helical_dom_sf"/>
</dbReference>
<dbReference type="PROSITE" id="PS00916">
    <property type="entry name" value="PI3_4_KINASE_2"/>
    <property type="match status" value="1"/>
</dbReference>
<dbReference type="InterPro" id="IPR003151">
    <property type="entry name" value="PIK-rel_kinase_FAT"/>
</dbReference>
<keyword evidence="3 11" id="KW-0808">Transferase</keyword>
<feature type="compositionally biased region" description="Acidic residues" evidence="12">
    <location>
        <begin position="1731"/>
        <end position="1742"/>
    </location>
</feature>
<dbReference type="GO" id="GO:0106310">
    <property type="term" value="F:protein serine kinase activity"/>
    <property type="evidence" value="ECO:0007669"/>
    <property type="project" value="RHEA"/>
</dbReference>
<dbReference type="SMART" id="SM01346">
    <property type="entry name" value="DUF3385"/>
    <property type="match status" value="1"/>
</dbReference>
<dbReference type="PANTHER" id="PTHR11139:SF9">
    <property type="entry name" value="SERINE_THREONINE-PROTEIN KINASE MTOR"/>
    <property type="match status" value="1"/>
</dbReference>
<keyword evidence="5 11" id="KW-0547">Nucleotide-binding</keyword>
<dbReference type="Gene3D" id="3.30.1010.10">
    <property type="entry name" value="Phosphatidylinositol 3-kinase Catalytic Subunit, Chain A, domain 4"/>
    <property type="match status" value="1"/>
</dbReference>
<dbReference type="InterPro" id="IPR011009">
    <property type="entry name" value="Kinase-like_dom_sf"/>
</dbReference>
<evidence type="ECO:0000259" key="14">
    <source>
        <dbReference type="PROSITE" id="PS51189"/>
    </source>
</evidence>
<dbReference type="GO" id="GO:0005634">
    <property type="term" value="C:nucleus"/>
    <property type="evidence" value="ECO:0007669"/>
    <property type="project" value="TreeGrafter"/>
</dbReference>
<evidence type="ECO:0000256" key="12">
    <source>
        <dbReference type="SAM" id="MobiDB-lite"/>
    </source>
</evidence>
<evidence type="ECO:0000256" key="8">
    <source>
        <dbReference type="ARBA" id="ARBA00023306"/>
    </source>
</evidence>
<dbReference type="FunFam" id="3.30.1010.10:FF:000006">
    <property type="entry name" value="Serine/threonine-protein kinase TOR"/>
    <property type="match status" value="1"/>
</dbReference>
<dbReference type="EC" id="2.7.11.1" evidence="11"/>
<evidence type="ECO:0000256" key="3">
    <source>
        <dbReference type="ARBA" id="ARBA00022679"/>
    </source>
</evidence>
<dbReference type="PROSITE" id="PS50290">
    <property type="entry name" value="PI3_4_KINASE_3"/>
    <property type="match status" value="1"/>
</dbReference>
<dbReference type="OrthoDB" id="381190at2759"/>
<dbReference type="GO" id="GO:0038202">
    <property type="term" value="P:TORC1 signaling"/>
    <property type="evidence" value="ECO:0007669"/>
    <property type="project" value="TreeGrafter"/>
</dbReference>
<feature type="domain" description="PI3K/PI4K catalytic" evidence="13">
    <location>
        <begin position="2050"/>
        <end position="2365"/>
    </location>
</feature>
<dbReference type="InterPro" id="IPR011989">
    <property type="entry name" value="ARM-like"/>
</dbReference>
<dbReference type="SMART" id="SM00146">
    <property type="entry name" value="PI3Kc"/>
    <property type="match status" value="1"/>
</dbReference>
<comment type="catalytic activity">
    <reaction evidence="9 11">
        <text>L-threonyl-[protein] + ATP = O-phospho-L-threonyl-[protein] + ADP + H(+)</text>
        <dbReference type="Rhea" id="RHEA:46608"/>
        <dbReference type="Rhea" id="RHEA-COMP:11060"/>
        <dbReference type="Rhea" id="RHEA-COMP:11605"/>
        <dbReference type="ChEBI" id="CHEBI:15378"/>
        <dbReference type="ChEBI" id="CHEBI:30013"/>
        <dbReference type="ChEBI" id="CHEBI:30616"/>
        <dbReference type="ChEBI" id="CHEBI:61977"/>
        <dbReference type="ChEBI" id="CHEBI:456216"/>
        <dbReference type="EC" id="2.7.11.1"/>
    </reaction>
</comment>
<evidence type="ECO:0000256" key="11">
    <source>
        <dbReference type="RuleBase" id="RU364109"/>
    </source>
</evidence>
<dbReference type="GO" id="GO:0044877">
    <property type="term" value="F:protein-containing complex binding"/>
    <property type="evidence" value="ECO:0007669"/>
    <property type="project" value="InterPro"/>
</dbReference>
<keyword evidence="4" id="KW-0677">Repeat</keyword>
<accession>A0A2T0FJ79</accession>
<dbReference type="InterPro" id="IPR036940">
    <property type="entry name" value="PI3/4_kinase_cat_sf"/>
</dbReference>
<dbReference type="STRING" id="45607.A0A2T0FJ79"/>
<evidence type="ECO:0000256" key="1">
    <source>
        <dbReference type="ARBA" id="ARBA00011031"/>
    </source>
</evidence>
<evidence type="ECO:0000256" key="4">
    <source>
        <dbReference type="ARBA" id="ARBA00022737"/>
    </source>
</evidence>
<dbReference type="PROSITE" id="PS00915">
    <property type="entry name" value="PI3_4_KINASE_1"/>
    <property type="match status" value="1"/>
</dbReference>
<keyword evidence="8" id="KW-0131">Cell cycle</keyword>
<dbReference type="InterPro" id="IPR009076">
    <property type="entry name" value="FRB_dom"/>
</dbReference>
<dbReference type="GO" id="GO:0005737">
    <property type="term" value="C:cytoplasm"/>
    <property type="evidence" value="ECO:0007669"/>
    <property type="project" value="TreeGrafter"/>
</dbReference>
<dbReference type="Pfam" id="PF11865">
    <property type="entry name" value="mTOR_dom"/>
    <property type="match status" value="1"/>
</dbReference>